<name>A0A426TYB0_9CHLR</name>
<evidence type="ECO:0000313" key="1">
    <source>
        <dbReference type="EMBL" id="RRR70883.1"/>
    </source>
</evidence>
<protein>
    <submittedName>
        <fullName evidence="1">Uncharacterized protein</fullName>
    </submittedName>
</protein>
<comment type="caution">
    <text evidence="1">The sequence shown here is derived from an EMBL/GenBank/DDBJ whole genome shotgun (WGS) entry which is preliminary data.</text>
</comment>
<evidence type="ECO:0000313" key="2">
    <source>
        <dbReference type="Proteomes" id="UP000280307"/>
    </source>
</evidence>
<organism evidence="1 2">
    <name type="scientific">Candidatus Viridilinea halotolerans</name>
    <dbReference type="NCBI Taxonomy" id="2491704"/>
    <lineage>
        <taxon>Bacteria</taxon>
        <taxon>Bacillati</taxon>
        <taxon>Chloroflexota</taxon>
        <taxon>Chloroflexia</taxon>
        <taxon>Chloroflexales</taxon>
        <taxon>Chloroflexineae</taxon>
        <taxon>Oscillochloridaceae</taxon>
        <taxon>Candidatus Viridilinea</taxon>
    </lineage>
</organism>
<gene>
    <name evidence="1" type="ORF">EI684_12420</name>
</gene>
<proteinExistence type="predicted"/>
<reference evidence="1 2" key="1">
    <citation type="submission" date="2018-12" db="EMBL/GenBank/DDBJ databases">
        <title>Genome Sequence of Candidatus Viridilinea halotolerans isolated from saline sulfide-rich spring.</title>
        <authorList>
            <person name="Grouzdev D.S."/>
            <person name="Burganskaya E.I."/>
            <person name="Krutkina M.S."/>
            <person name="Sukhacheva M.V."/>
            <person name="Gorlenko V.M."/>
        </authorList>
    </citation>
    <scope>NUCLEOTIDE SEQUENCE [LARGE SCALE GENOMIC DNA]</scope>
    <source>
        <strain evidence="1">Chok-6</strain>
    </source>
</reference>
<accession>A0A426TYB0</accession>
<dbReference type="AlphaFoldDB" id="A0A426TYB0"/>
<dbReference type="EMBL" id="RSAS01000487">
    <property type="protein sequence ID" value="RRR70883.1"/>
    <property type="molecule type" value="Genomic_DNA"/>
</dbReference>
<dbReference type="Proteomes" id="UP000280307">
    <property type="component" value="Unassembled WGS sequence"/>
</dbReference>
<sequence>MQRIRIFRYLDDLNCFVVSDEYQRIADQLGLTEWSPVVWIGRLFTLDNDYGEHWFDNWHLREPLEAEATRRGLTEGDLLIIDPERFQNGKDGPCHTPEFRKRFWSDVLRSLDLSFDLLADEARAFNQERLRFMPDEYISDLEARIATLRAEL</sequence>